<dbReference type="AlphaFoldDB" id="A0A0U1P5P7"/>
<organism evidence="1 2">
    <name type="scientific">Photobacterium leiognathi lrivu.4.1</name>
    <dbReference type="NCBI Taxonomy" id="1248232"/>
    <lineage>
        <taxon>Bacteria</taxon>
        <taxon>Pseudomonadati</taxon>
        <taxon>Pseudomonadota</taxon>
        <taxon>Gammaproteobacteria</taxon>
        <taxon>Vibrionales</taxon>
        <taxon>Vibrionaceae</taxon>
        <taxon>Photobacterium</taxon>
    </lineage>
</organism>
<dbReference type="HOGENOM" id="CLU_141621_0_0_6"/>
<proteinExistence type="predicted"/>
<protein>
    <recommendedName>
        <fullName evidence="3">Phage-related protein</fullName>
    </recommendedName>
</protein>
<dbReference type="InterPro" id="IPR009241">
    <property type="entry name" value="HigB-like"/>
</dbReference>
<evidence type="ECO:0000313" key="1">
    <source>
        <dbReference type="EMBL" id="GAD29932.1"/>
    </source>
</evidence>
<name>A0A0U1P5P7_PHOLE</name>
<evidence type="ECO:0008006" key="3">
    <source>
        <dbReference type="Google" id="ProtNLM"/>
    </source>
</evidence>
<dbReference type="EMBL" id="DF196819">
    <property type="protein sequence ID" value="GAD29932.1"/>
    <property type="molecule type" value="Genomic_DNA"/>
</dbReference>
<dbReference type="RefSeq" id="WP_023932430.1">
    <property type="nucleotide sequence ID" value="NZ_DF196819.1"/>
</dbReference>
<gene>
    <name evidence="1" type="ORF">PLEI_1586</name>
</gene>
<evidence type="ECO:0000313" key="2">
    <source>
        <dbReference type="Proteomes" id="UP000030675"/>
    </source>
</evidence>
<dbReference type="Pfam" id="PF05973">
    <property type="entry name" value="Gp49"/>
    <property type="match status" value="1"/>
</dbReference>
<dbReference type="Proteomes" id="UP000030675">
    <property type="component" value="Unassembled WGS sequence"/>
</dbReference>
<accession>A0A0U1P5P7</accession>
<dbReference type="eggNOG" id="COG4679">
    <property type="taxonomic scope" value="Bacteria"/>
</dbReference>
<sequence length="157" mass="18201">MLLVEEILNPLFNKTDYEGTGVFHMIKEKSCMPMNIYLVEQTSLTTPLYDFLGSISDKLRLAIFNKFTSYQTHGDVYHCKHLKMLNARIWKYKGAIFKLRVDSGKESARVLFIKHNNDLVILHAFLKSTRKTPKKDAHQAIAVLQQIDELNKLSWSI</sequence>
<reference evidence="2" key="1">
    <citation type="submission" date="2012-12" db="EMBL/GenBank/DDBJ databases">
        <title>Genome Sequence of Photobacterium leiognathi lrivu.4.1.</title>
        <authorList>
            <person name="Urbanczyk H."/>
            <person name="Ogura Y."/>
            <person name="Hayashi T."/>
            <person name="Dunlap P.V."/>
        </authorList>
    </citation>
    <scope>NUCLEOTIDE SEQUENCE [LARGE SCALE GENOMIC DNA]</scope>
    <source>
        <strain evidence="2">lrivu.4.1</strain>
    </source>
</reference>